<keyword evidence="3 5" id="KW-0067">ATP-binding</keyword>
<dbReference type="PANTHER" id="PTHR43023:SF6">
    <property type="entry name" value="INTERMEMBRANE PHOSPHOLIPID TRANSPORT SYSTEM ATP-BINDING PROTEIN MLAF"/>
    <property type="match status" value="1"/>
</dbReference>
<dbReference type="Gene3D" id="3.40.50.300">
    <property type="entry name" value="P-loop containing nucleotide triphosphate hydrolases"/>
    <property type="match status" value="1"/>
</dbReference>
<dbReference type="KEGG" id="gaw:V144x_43090"/>
<evidence type="ECO:0000256" key="1">
    <source>
        <dbReference type="ARBA" id="ARBA00022448"/>
    </source>
</evidence>
<name>A0A517W0L6_9PLAN</name>
<keyword evidence="2" id="KW-0547">Nucleotide-binding</keyword>
<dbReference type="EMBL" id="CP037920">
    <property type="protein sequence ID" value="QDT98801.1"/>
    <property type="molecule type" value="Genomic_DNA"/>
</dbReference>
<organism evidence="5 6">
    <name type="scientific">Gimesia aquarii</name>
    <dbReference type="NCBI Taxonomy" id="2527964"/>
    <lineage>
        <taxon>Bacteria</taxon>
        <taxon>Pseudomonadati</taxon>
        <taxon>Planctomycetota</taxon>
        <taxon>Planctomycetia</taxon>
        <taxon>Planctomycetales</taxon>
        <taxon>Planctomycetaceae</taxon>
        <taxon>Gimesia</taxon>
    </lineage>
</organism>
<dbReference type="PANTHER" id="PTHR43023">
    <property type="entry name" value="PROTEIN TRIGALACTOSYLDIACYLGLYCEROL 3, CHLOROPLASTIC"/>
    <property type="match status" value="1"/>
</dbReference>
<evidence type="ECO:0000256" key="2">
    <source>
        <dbReference type="ARBA" id="ARBA00022741"/>
    </source>
</evidence>
<gene>
    <name evidence="5" type="ORF">V144x_43090</name>
</gene>
<proteinExistence type="predicted"/>
<protein>
    <submittedName>
        <fullName evidence="5">Putative ABC transporter ATP-binding protein</fullName>
    </submittedName>
</protein>
<dbReference type="InterPro" id="IPR003593">
    <property type="entry name" value="AAA+_ATPase"/>
</dbReference>
<dbReference type="InterPro" id="IPR017871">
    <property type="entry name" value="ABC_transporter-like_CS"/>
</dbReference>
<accession>A0A517W0L6</accession>
<dbReference type="InterPro" id="IPR003439">
    <property type="entry name" value="ABC_transporter-like_ATP-bd"/>
</dbReference>
<feature type="domain" description="ABC transporter" evidence="4">
    <location>
        <begin position="20"/>
        <end position="257"/>
    </location>
</feature>
<dbReference type="SMART" id="SM00382">
    <property type="entry name" value="AAA"/>
    <property type="match status" value="1"/>
</dbReference>
<sequence>MARKKSISMTERKANDDYVIELRNISRQFGTQQVLRDVSFGVRKGETLVVIGESGCGKSVTMKLIMNLLQPTQGDVLWNGRSVSDRTQRELHRDRLRIGYLFQGAALFDSLSVYENVAFGLKQNTKLNKSEVDQIVVERLREVGLSESISHKKPAELSGGMKKRVGLARALAMTPEVMLYDEPTTGLDPVMTDVINELILQTRVSRPVTSIVVTHDMSTVKKVADRIIMLYPLARLNSVEKQIVFEGTSEEAFQSPLPRVHQFVYGEAGDRIRELAEAS</sequence>
<evidence type="ECO:0000313" key="5">
    <source>
        <dbReference type="EMBL" id="QDT98801.1"/>
    </source>
</evidence>
<dbReference type="Proteomes" id="UP000318704">
    <property type="component" value="Chromosome"/>
</dbReference>
<dbReference type="SUPFAM" id="SSF52540">
    <property type="entry name" value="P-loop containing nucleoside triphosphate hydrolases"/>
    <property type="match status" value="1"/>
</dbReference>
<dbReference type="InterPro" id="IPR027417">
    <property type="entry name" value="P-loop_NTPase"/>
</dbReference>
<evidence type="ECO:0000313" key="6">
    <source>
        <dbReference type="Proteomes" id="UP000318704"/>
    </source>
</evidence>
<dbReference type="PROSITE" id="PS00211">
    <property type="entry name" value="ABC_TRANSPORTER_1"/>
    <property type="match status" value="1"/>
</dbReference>
<dbReference type="GO" id="GO:0005524">
    <property type="term" value="F:ATP binding"/>
    <property type="evidence" value="ECO:0007669"/>
    <property type="project" value="UniProtKB-KW"/>
</dbReference>
<reference evidence="5 6" key="1">
    <citation type="submission" date="2019-03" db="EMBL/GenBank/DDBJ databases">
        <title>Deep-cultivation of Planctomycetes and their phenomic and genomic characterization uncovers novel biology.</title>
        <authorList>
            <person name="Wiegand S."/>
            <person name="Jogler M."/>
            <person name="Boedeker C."/>
            <person name="Pinto D."/>
            <person name="Vollmers J."/>
            <person name="Rivas-Marin E."/>
            <person name="Kohn T."/>
            <person name="Peeters S.H."/>
            <person name="Heuer A."/>
            <person name="Rast P."/>
            <person name="Oberbeckmann S."/>
            <person name="Bunk B."/>
            <person name="Jeske O."/>
            <person name="Meyerdierks A."/>
            <person name="Storesund J.E."/>
            <person name="Kallscheuer N."/>
            <person name="Luecker S."/>
            <person name="Lage O.M."/>
            <person name="Pohl T."/>
            <person name="Merkel B.J."/>
            <person name="Hornburger P."/>
            <person name="Mueller R.-W."/>
            <person name="Bruemmer F."/>
            <person name="Labrenz M."/>
            <person name="Spormann A.M."/>
            <person name="Op den Camp H."/>
            <person name="Overmann J."/>
            <person name="Amann R."/>
            <person name="Jetten M.S.M."/>
            <person name="Mascher T."/>
            <person name="Medema M.H."/>
            <person name="Devos D.P."/>
            <person name="Kaster A.-K."/>
            <person name="Ovreas L."/>
            <person name="Rohde M."/>
            <person name="Galperin M.Y."/>
            <person name="Jogler C."/>
        </authorList>
    </citation>
    <scope>NUCLEOTIDE SEQUENCE [LARGE SCALE GENOMIC DNA]</scope>
    <source>
        <strain evidence="5 6">V144</strain>
    </source>
</reference>
<evidence type="ECO:0000256" key="3">
    <source>
        <dbReference type="ARBA" id="ARBA00022840"/>
    </source>
</evidence>
<dbReference type="Pfam" id="PF00005">
    <property type="entry name" value="ABC_tran"/>
    <property type="match status" value="1"/>
</dbReference>
<dbReference type="AlphaFoldDB" id="A0A517W0L6"/>
<evidence type="ECO:0000259" key="4">
    <source>
        <dbReference type="PROSITE" id="PS50893"/>
    </source>
</evidence>
<dbReference type="GO" id="GO:0016887">
    <property type="term" value="F:ATP hydrolysis activity"/>
    <property type="evidence" value="ECO:0007669"/>
    <property type="project" value="InterPro"/>
</dbReference>
<keyword evidence="1" id="KW-0813">Transport</keyword>
<dbReference type="PROSITE" id="PS50893">
    <property type="entry name" value="ABC_TRANSPORTER_2"/>
    <property type="match status" value="1"/>
</dbReference>